<evidence type="ECO:0000256" key="1">
    <source>
        <dbReference type="SAM" id="Phobius"/>
    </source>
</evidence>
<keyword evidence="4" id="KW-1185">Reference proteome</keyword>
<feature type="domain" description="Integrase zinc-binding" evidence="2">
    <location>
        <begin position="65"/>
        <end position="120"/>
    </location>
</feature>
<dbReference type="Pfam" id="PF17921">
    <property type="entry name" value="Integrase_H2C2"/>
    <property type="match status" value="1"/>
</dbReference>
<dbReference type="PANTHER" id="PTHR35046">
    <property type="entry name" value="ZINC KNUCKLE (CCHC-TYPE) FAMILY PROTEIN"/>
    <property type="match status" value="1"/>
</dbReference>
<name>A0A371I3Z6_MUCPR</name>
<keyword evidence="1" id="KW-0472">Membrane</keyword>
<dbReference type="Proteomes" id="UP000257109">
    <property type="component" value="Unassembled WGS sequence"/>
</dbReference>
<organism evidence="3 4">
    <name type="scientific">Mucuna pruriens</name>
    <name type="common">Velvet bean</name>
    <name type="synonym">Dolichos pruriens</name>
    <dbReference type="NCBI Taxonomy" id="157652"/>
    <lineage>
        <taxon>Eukaryota</taxon>
        <taxon>Viridiplantae</taxon>
        <taxon>Streptophyta</taxon>
        <taxon>Embryophyta</taxon>
        <taxon>Tracheophyta</taxon>
        <taxon>Spermatophyta</taxon>
        <taxon>Magnoliopsida</taxon>
        <taxon>eudicotyledons</taxon>
        <taxon>Gunneridae</taxon>
        <taxon>Pentapetalae</taxon>
        <taxon>rosids</taxon>
        <taxon>fabids</taxon>
        <taxon>Fabales</taxon>
        <taxon>Fabaceae</taxon>
        <taxon>Papilionoideae</taxon>
        <taxon>50 kb inversion clade</taxon>
        <taxon>NPAAA clade</taxon>
        <taxon>indigoferoid/millettioid clade</taxon>
        <taxon>Phaseoleae</taxon>
        <taxon>Mucuna</taxon>
    </lineage>
</organism>
<keyword evidence="1" id="KW-1133">Transmembrane helix</keyword>
<proteinExistence type="predicted"/>
<dbReference type="EMBL" id="QJKJ01000984">
    <property type="protein sequence ID" value="RDY09723.1"/>
    <property type="molecule type" value="Genomic_DNA"/>
</dbReference>
<evidence type="ECO:0000259" key="2">
    <source>
        <dbReference type="Pfam" id="PF17921"/>
    </source>
</evidence>
<feature type="transmembrane region" description="Helical" evidence="1">
    <location>
        <begin position="158"/>
        <end position="189"/>
    </location>
</feature>
<feature type="non-terminal residue" evidence="3">
    <location>
        <position position="1"/>
    </location>
</feature>
<dbReference type="PANTHER" id="PTHR35046:SF9">
    <property type="entry name" value="RNA-DIRECTED DNA POLYMERASE"/>
    <property type="match status" value="1"/>
</dbReference>
<comment type="caution">
    <text evidence="3">The sequence shown here is derived from an EMBL/GenBank/DDBJ whole genome shotgun (WGS) entry which is preliminary data.</text>
</comment>
<dbReference type="OrthoDB" id="1933708at2759"/>
<dbReference type="InterPro" id="IPR041588">
    <property type="entry name" value="Integrase_H2C2"/>
</dbReference>
<dbReference type="AlphaFoldDB" id="A0A371I3Z6"/>
<dbReference type="Gene3D" id="1.10.340.70">
    <property type="match status" value="1"/>
</dbReference>
<keyword evidence="1" id="KW-0812">Transmembrane</keyword>
<reference evidence="3" key="1">
    <citation type="submission" date="2018-05" db="EMBL/GenBank/DDBJ databases">
        <title>Draft genome of Mucuna pruriens seed.</title>
        <authorList>
            <person name="Nnadi N.E."/>
            <person name="Vos R."/>
            <person name="Hasami M.H."/>
            <person name="Devisetty U.K."/>
            <person name="Aguiy J.C."/>
        </authorList>
    </citation>
    <scope>NUCLEOTIDE SEQUENCE [LARGE SCALE GENOMIC DNA]</scope>
    <source>
        <strain evidence="3">JCA_2017</strain>
    </source>
</reference>
<sequence>MNVVVDSLLRRHALIVMHDTKLNYIKKNIDFNEPFSMCAHLAIGDFYRHDNFIFKGKRLCVLMSSIRQLLMKEAYEGGLVDHFGELKTFEILNEYFFWPHMRKDVHNICERCLTCKLANSKVSLHGLYTTFLIPTTPWINISMDFVLGLPRLKGGRNYFFLFLWWINFPKWPISFYVIKVIMLLMWPIFSLGR</sequence>
<gene>
    <name evidence="3" type="ORF">CR513_05874</name>
</gene>
<evidence type="ECO:0000313" key="3">
    <source>
        <dbReference type="EMBL" id="RDY09723.1"/>
    </source>
</evidence>
<protein>
    <recommendedName>
        <fullName evidence="2">Integrase zinc-binding domain-containing protein</fullName>
    </recommendedName>
</protein>
<accession>A0A371I3Z6</accession>
<evidence type="ECO:0000313" key="4">
    <source>
        <dbReference type="Proteomes" id="UP000257109"/>
    </source>
</evidence>